<gene>
    <name evidence="2" type="ORF">EVAR_13358_1</name>
</gene>
<reference evidence="2 3" key="1">
    <citation type="journal article" date="2019" name="Commun. Biol.">
        <title>The bagworm genome reveals a unique fibroin gene that provides high tensile strength.</title>
        <authorList>
            <person name="Kono N."/>
            <person name="Nakamura H."/>
            <person name="Ohtoshi R."/>
            <person name="Tomita M."/>
            <person name="Numata K."/>
            <person name="Arakawa K."/>
        </authorList>
    </citation>
    <scope>NUCLEOTIDE SEQUENCE [LARGE SCALE GENOMIC DNA]</scope>
</reference>
<sequence>MTLSSLILLLRRRRKKTKRMRMGDSLDPEPETSSTGKKTCLKSDLAMMLDSSSEDEGEGEPDNSSPDDLLRKELVIYRNKKNWI</sequence>
<protein>
    <submittedName>
        <fullName evidence="2">Uncharacterized protein</fullName>
    </submittedName>
</protein>
<dbReference type="AlphaFoldDB" id="A0A4C1TRW8"/>
<keyword evidence="3" id="KW-1185">Reference proteome</keyword>
<proteinExistence type="predicted"/>
<feature type="region of interest" description="Disordered" evidence="1">
    <location>
        <begin position="14"/>
        <end position="71"/>
    </location>
</feature>
<comment type="caution">
    <text evidence="2">The sequence shown here is derived from an EMBL/GenBank/DDBJ whole genome shotgun (WGS) entry which is preliminary data.</text>
</comment>
<name>A0A4C1TRW8_EUMVA</name>
<accession>A0A4C1TRW8</accession>
<feature type="compositionally biased region" description="Acidic residues" evidence="1">
    <location>
        <begin position="52"/>
        <end position="61"/>
    </location>
</feature>
<dbReference type="EMBL" id="BGZK01000081">
    <property type="protein sequence ID" value="GBP16740.1"/>
    <property type="molecule type" value="Genomic_DNA"/>
</dbReference>
<evidence type="ECO:0000256" key="1">
    <source>
        <dbReference type="SAM" id="MobiDB-lite"/>
    </source>
</evidence>
<evidence type="ECO:0000313" key="3">
    <source>
        <dbReference type="Proteomes" id="UP000299102"/>
    </source>
</evidence>
<evidence type="ECO:0000313" key="2">
    <source>
        <dbReference type="EMBL" id="GBP16740.1"/>
    </source>
</evidence>
<organism evidence="2 3">
    <name type="scientific">Eumeta variegata</name>
    <name type="common">Bagworm moth</name>
    <name type="synonym">Eumeta japonica</name>
    <dbReference type="NCBI Taxonomy" id="151549"/>
    <lineage>
        <taxon>Eukaryota</taxon>
        <taxon>Metazoa</taxon>
        <taxon>Ecdysozoa</taxon>
        <taxon>Arthropoda</taxon>
        <taxon>Hexapoda</taxon>
        <taxon>Insecta</taxon>
        <taxon>Pterygota</taxon>
        <taxon>Neoptera</taxon>
        <taxon>Endopterygota</taxon>
        <taxon>Lepidoptera</taxon>
        <taxon>Glossata</taxon>
        <taxon>Ditrysia</taxon>
        <taxon>Tineoidea</taxon>
        <taxon>Psychidae</taxon>
        <taxon>Oiketicinae</taxon>
        <taxon>Eumeta</taxon>
    </lineage>
</organism>
<dbReference type="Proteomes" id="UP000299102">
    <property type="component" value="Unassembled WGS sequence"/>
</dbReference>